<dbReference type="Pfam" id="PF03170">
    <property type="entry name" value="BcsB"/>
    <property type="match status" value="1"/>
</dbReference>
<keyword evidence="5" id="KW-0472">Membrane</keyword>
<name>A0A934K6C1_9BACT</name>
<comment type="caution">
    <text evidence="7">The sequence shown here is derived from an EMBL/GenBank/DDBJ whole genome shotgun (WGS) entry which is preliminary data.</text>
</comment>
<dbReference type="Gene3D" id="2.60.120.260">
    <property type="entry name" value="Galactose-binding domain-like"/>
    <property type="match status" value="2"/>
</dbReference>
<accession>A0A934K6C1</accession>
<evidence type="ECO:0000256" key="5">
    <source>
        <dbReference type="ARBA" id="ARBA00023136"/>
    </source>
</evidence>
<keyword evidence="8" id="KW-1185">Reference proteome</keyword>
<dbReference type="PANTHER" id="PTHR39083:SF1">
    <property type="entry name" value="CYCLIC DI-GMP-BINDING PROTEIN"/>
    <property type="match status" value="1"/>
</dbReference>
<evidence type="ECO:0000256" key="6">
    <source>
        <dbReference type="SAM" id="MobiDB-lite"/>
    </source>
</evidence>
<evidence type="ECO:0000313" key="8">
    <source>
        <dbReference type="Proteomes" id="UP000612893"/>
    </source>
</evidence>
<dbReference type="AlphaFoldDB" id="A0A934K6C1"/>
<dbReference type="InterPro" id="IPR018513">
    <property type="entry name" value="Cell_synthase_bac"/>
</dbReference>
<evidence type="ECO:0000256" key="3">
    <source>
        <dbReference type="ARBA" id="ARBA00022692"/>
    </source>
</evidence>
<dbReference type="GO" id="GO:0006011">
    <property type="term" value="P:UDP-alpha-D-glucose metabolic process"/>
    <property type="evidence" value="ECO:0007669"/>
    <property type="project" value="InterPro"/>
</dbReference>
<dbReference type="PANTHER" id="PTHR39083">
    <property type="entry name" value="CYCLIC DI-GMP-BINDING PROTEIN"/>
    <property type="match status" value="1"/>
</dbReference>
<evidence type="ECO:0000256" key="1">
    <source>
        <dbReference type="ARBA" id="ARBA00004162"/>
    </source>
</evidence>
<evidence type="ECO:0000313" key="7">
    <source>
        <dbReference type="EMBL" id="MBJ7596550.1"/>
    </source>
</evidence>
<keyword evidence="4" id="KW-1133">Transmembrane helix</keyword>
<comment type="subcellular location">
    <subcellularLocation>
        <location evidence="1">Cell membrane</location>
        <topology evidence="1">Single-pass membrane protein</topology>
    </subcellularLocation>
</comment>
<evidence type="ECO:0000256" key="4">
    <source>
        <dbReference type="ARBA" id="ARBA00022989"/>
    </source>
</evidence>
<dbReference type="GO" id="GO:0005886">
    <property type="term" value="C:plasma membrane"/>
    <property type="evidence" value="ECO:0007669"/>
    <property type="project" value="UniProtKB-SubCell"/>
</dbReference>
<organism evidence="7 8">
    <name type="scientific">Candidatus Nephthysia bennettiae</name>
    <dbReference type="NCBI Taxonomy" id="3127016"/>
    <lineage>
        <taxon>Bacteria</taxon>
        <taxon>Bacillati</taxon>
        <taxon>Candidatus Dormiibacterota</taxon>
        <taxon>Candidatus Dormibacteria</taxon>
        <taxon>Candidatus Dormibacterales</taxon>
        <taxon>Candidatus Dormibacteraceae</taxon>
        <taxon>Candidatus Nephthysia</taxon>
    </lineage>
</organism>
<keyword evidence="3" id="KW-0812">Transmembrane</keyword>
<keyword evidence="2" id="KW-1003">Cell membrane</keyword>
<gene>
    <name evidence="7" type="ORF">JF922_00465</name>
</gene>
<evidence type="ECO:0000256" key="2">
    <source>
        <dbReference type="ARBA" id="ARBA00022475"/>
    </source>
</evidence>
<dbReference type="Proteomes" id="UP000612893">
    <property type="component" value="Unassembled WGS sequence"/>
</dbReference>
<feature type="region of interest" description="Disordered" evidence="6">
    <location>
        <begin position="326"/>
        <end position="354"/>
    </location>
</feature>
<proteinExistence type="predicted"/>
<protein>
    <submittedName>
        <fullName evidence="7">Cellulose biosynthesis cyclic di-GMP-binding regulatory protein BcsB</fullName>
    </submittedName>
</protein>
<dbReference type="EMBL" id="JAEKNR010000006">
    <property type="protein sequence ID" value="MBJ7596550.1"/>
    <property type="molecule type" value="Genomic_DNA"/>
</dbReference>
<reference evidence="7" key="1">
    <citation type="submission" date="2020-10" db="EMBL/GenBank/DDBJ databases">
        <title>Ca. Dormibacterota MAGs.</title>
        <authorList>
            <person name="Montgomery K."/>
        </authorList>
    </citation>
    <scope>NUCLEOTIDE SEQUENCE [LARGE SCALE GENOMIC DNA]</scope>
    <source>
        <strain evidence="7">SC8812_S17_10</strain>
    </source>
</reference>
<sequence>MFGVLLASLALPVRAVSADSGTPPPVEEMTLDSLGLGAQTVYGPSGVMEIYFPAPVARLASSGSFVRLFFSYSSNLVDGSGAVITMNGQPLPLHNPVPLSNSTAPGGLTEYPVGPDVLSDQTTNRLRIQFTMRSSAQPTPSPNDLFGRLDGRTLIHYQLASPGGGRPAGLETYPFSLLPTSEQDTTLGVVVPNQPDPEEAGSALRVLADLGYRAGLRRPNATLVSEDGAGWLAAGGRPAVVLGRFDRLPPQVQAASGWKPGDRGLTGPGGRTAAQDDGVVAALISPWDHVTPLVVATGANDTALAKAAAALVGSSRVPLSSDSVVAGKAETDPPAPIQSVPINVSSPQDLGATRPSRYRSSLAFAAPPVDSEATTQLELHVPPFRGSSLKPNFLAAELNGQRVGGTAIDPNGSDGRNLEFDFPGRMLRAGNNALTIDYQFQTPGPQAVAGGTASAGNNVTGSLTLPRPPFQSSDLRSLPYPFFENSSTHRTMVAVTDATSATLGAAGDVMLSLGTRSAATPPRVDMVVQPRTLPASSDAIVVGVPPASGDLARLARTLPLPVAESIGSLQQISDPGGGRLVLWVGGGKDTLGAAARALADELRGQAVTVDGSGHIRAAPVAAAPATTRIASIGLPKLLAVLAGVLLALTLGLQLVRPRSHAE</sequence>